<feature type="compositionally biased region" description="Pro residues" evidence="13">
    <location>
        <begin position="463"/>
        <end position="473"/>
    </location>
</feature>
<evidence type="ECO:0000256" key="7">
    <source>
        <dbReference type="ARBA" id="ARBA00022801"/>
    </source>
</evidence>
<dbReference type="PROSITE" id="PS51762">
    <property type="entry name" value="GH16_2"/>
    <property type="match status" value="1"/>
</dbReference>
<dbReference type="GO" id="GO:0016757">
    <property type="term" value="F:glycosyltransferase activity"/>
    <property type="evidence" value="ECO:0007669"/>
    <property type="project" value="UniProtKB-KW"/>
</dbReference>
<dbReference type="Proteomes" id="UP000030651">
    <property type="component" value="Unassembled WGS sequence"/>
</dbReference>
<dbReference type="Pfam" id="PF00722">
    <property type="entry name" value="Glyco_hydro_16"/>
    <property type="match status" value="1"/>
</dbReference>
<keyword evidence="8 14" id="KW-0472">Membrane</keyword>
<dbReference type="KEGG" id="pfy:PFICI_13776"/>
<keyword evidence="9" id="KW-0325">Glycoprotein</keyword>
<feature type="compositionally biased region" description="Polar residues" evidence="13">
    <location>
        <begin position="394"/>
        <end position="420"/>
    </location>
</feature>
<keyword evidence="10" id="KW-0326">Glycosidase</keyword>
<evidence type="ECO:0000256" key="13">
    <source>
        <dbReference type="SAM" id="MobiDB-lite"/>
    </source>
</evidence>
<feature type="compositionally biased region" description="Low complexity" evidence="13">
    <location>
        <begin position="279"/>
        <end position="288"/>
    </location>
</feature>
<dbReference type="OMA" id="YYYIRQR"/>
<proteinExistence type="inferred from homology"/>
<evidence type="ECO:0000256" key="9">
    <source>
        <dbReference type="ARBA" id="ARBA00023180"/>
    </source>
</evidence>
<dbReference type="InterPro" id="IPR013320">
    <property type="entry name" value="ConA-like_dom_sf"/>
</dbReference>
<keyword evidence="4" id="KW-0328">Glycosyltransferase</keyword>
<dbReference type="GO" id="GO:0005975">
    <property type="term" value="P:carbohydrate metabolic process"/>
    <property type="evidence" value="ECO:0007669"/>
    <property type="project" value="InterPro"/>
</dbReference>
<comment type="catalytic activity">
    <reaction evidence="1">
        <text>Random endo-hydrolysis of N-acetyl-beta-D-glucosaminide (1-&gt;4)-beta-linkages in chitin and chitodextrins.</text>
        <dbReference type="EC" id="3.2.1.14"/>
    </reaction>
</comment>
<gene>
    <name evidence="17" type="ORF">PFICI_13776</name>
</gene>
<evidence type="ECO:0000259" key="16">
    <source>
        <dbReference type="PROSITE" id="PS51762"/>
    </source>
</evidence>
<dbReference type="GeneID" id="19278789"/>
<dbReference type="CDD" id="cd02183">
    <property type="entry name" value="GH16_fungal_CRH1_transglycosylase"/>
    <property type="match status" value="1"/>
</dbReference>
<dbReference type="RefSeq" id="XP_007840548.1">
    <property type="nucleotide sequence ID" value="XM_007842357.1"/>
</dbReference>
<feature type="region of interest" description="Disordered" evidence="13">
    <location>
        <begin position="394"/>
        <end position="534"/>
    </location>
</feature>
<dbReference type="Gene3D" id="2.60.120.200">
    <property type="match status" value="1"/>
</dbReference>
<dbReference type="InterPro" id="IPR050546">
    <property type="entry name" value="Glycosyl_Hydrlase_16"/>
</dbReference>
<comment type="similarity">
    <text evidence="12">Belongs to the glycosyl hydrolase 16 family. CRH1 subfamily.</text>
</comment>
<name>W3WJ02_PESFW</name>
<dbReference type="EMBL" id="KI912120">
    <property type="protein sequence ID" value="ETS73910.1"/>
    <property type="molecule type" value="Genomic_DNA"/>
</dbReference>
<dbReference type="SUPFAM" id="SSF49899">
    <property type="entry name" value="Concanavalin A-like lectins/glucanases"/>
    <property type="match status" value="1"/>
</dbReference>
<keyword evidence="11" id="KW-0961">Cell wall biogenesis/degradation</keyword>
<dbReference type="AlphaFoldDB" id="W3WJ02"/>
<feature type="signal peptide" evidence="15">
    <location>
        <begin position="1"/>
        <end position="24"/>
    </location>
</feature>
<evidence type="ECO:0000256" key="12">
    <source>
        <dbReference type="ARBA" id="ARBA00038074"/>
    </source>
</evidence>
<dbReference type="HOGENOM" id="CLU_027506_1_0_1"/>
<dbReference type="eggNOG" id="ENOG502QVQI">
    <property type="taxonomic scope" value="Eukaryota"/>
</dbReference>
<evidence type="ECO:0000256" key="2">
    <source>
        <dbReference type="ARBA" id="ARBA00004370"/>
    </source>
</evidence>
<dbReference type="GO" id="GO:0008843">
    <property type="term" value="F:endochitinase activity"/>
    <property type="evidence" value="ECO:0007669"/>
    <property type="project" value="UniProtKB-EC"/>
</dbReference>
<evidence type="ECO:0000256" key="5">
    <source>
        <dbReference type="ARBA" id="ARBA00022679"/>
    </source>
</evidence>
<keyword evidence="7" id="KW-0378">Hydrolase</keyword>
<organism evidence="17 18">
    <name type="scientific">Pestalotiopsis fici (strain W106-1 / CGMCC3.15140)</name>
    <dbReference type="NCBI Taxonomy" id="1229662"/>
    <lineage>
        <taxon>Eukaryota</taxon>
        <taxon>Fungi</taxon>
        <taxon>Dikarya</taxon>
        <taxon>Ascomycota</taxon>
        <taxon>Pezizomycotina</taxon>
        <taxon>Sordariomycetes</taxon>
        <taxon>Xylariomycetidae</taxon>
        <taxon>Amphisphaeriales</taxon>
        <taxon>Sporocadaceae</taxon>
        <taxon>Pestalotiopsis</taxon>
    </lineage>
</organism>
<feature type="domain" description="GH16" evidence="16">
    <location>
        <begin position="13"/>
        <end position="253"/>
    </location>
</feature>
<evidence type="ECO:0000256" key="10">
    <source>
        <dbReference type="ARBA" id="ARBA00023295"/>
    </source>
</evidence>
<accession>W3WJ02</accession>
<protein>
    <recommendedName>
        <fullName evidence="3">chitinase</fullName>
        <ecNumber evidence="3">3.2.1.14</ecNumber>
    </recommendedName>
</protein>
<sequence>MLPRSLLSSATALFLSSLTSPASAQLYTACNPTLKDCPADPAFGTAHTFNFNATPPTGLWNTSAGSVGYDAENGASFTISKKGYSPTLTSNFYFFWGRTEVIMKAANGTGIISSIVYGSDDLDEVDWEFRGVDTAIAQSNYYGKGVTNSSSGASHTVSGNIQTEWHNYTNVWTKDKLEWWIDGTLARTLLPAAANDSRNYPQTPMKLSLGIWAGGDSSQAAGTIEWAGGATDYDAGPYTMYVKSARVEDYSSGKEYVYGDRTGDYTSIKITDPDSNSTAVDNLNNAATADDDESLSEKWDNLSSGAKAGVYAGAAGVVGLALAALLVYYFKQRRRGQQEAATYAANQERERLELEQFKKEGRNPDSLAYEGTEYNAATMGKTPVVSTAAYNIPDSRSNSLRSLHGPETTSDGWDPTSSGMGSPGARAAATVPLMQDSPQSPTYGNPSRNNSYGPMSPVHPQSPGGPPQYPLPASPGARNMSMPNPSMRMGSPGPQAGGYSAMDRTGSPGPMNRSFSSPRNPGGDDGYWNGGGHR</sequence>
<dbReference type="GO" id="GO:0031505">
    <property type="term" value="P:fungal-type cell wall organization"/>
    <property type="evidence" value="ECO:0007669"/>
    <property type="project" value="TreeGrafter"/>
</dbReference>
<evidence type="ECO:0000256" key="15">
    <source>
        <dbReference type="SAM" id="SignalP"/>
    </source>
</evidence>
<dbReference type="GO" id="GO:0009277">
    <property type="term" value="C:fungal-type cell wall"/>
    <property type="evidence" value="ECO:0007669"/>
    <property type="project" value="TreeGrafter"/>
</dbReference>
<comment type="subcellular location">
    <subcellularLocation>
        <location evidence="2">Membrane</location>
    </subcellularLocation>
</comment>
<keyword evidence="18" id="KW-1185">Reference proteome</keyword>
<feature type="region of interest" description="Disordered" evidence="13">
    <location>
        <begin position="274"/>
        <end position="293"/>
    </location>
</feature>
<evidence type="ECO:0000256" key="1">
    <source>
        <dbReference type="ARBA" id="ARBA00000822"/>
    </source>
</evidence>
<evidence type="ECO:0000256" key="6">
    <source>
        <dbReference type="ARBA" id="ARBA00022729"/>
    </source>
</evidence>
<dbReference type="OrthoDB" id="4781at2759"/>
<feature type="transmembrane region" description="Helical" evidence="14">
    <location>
        <begin position="308"/>
        <end position="330"/>
    </location>
</feature>
<evidence type="ECO:0000256" key="14">
    <source>
        <dbReference type="SAM" id="Phobius"/>
    </source>
</evidence>
<reference evidence="18" key="1">
    <citation type="journal article" date="2015" name="BMC Genomics">
        <title>Genomic and transcriptomic analysis of the endophytic fungus Pestalotiopsis fici reveals its lifestyle and high potential for synthesis of natural products.</title>
        <authorList>
            <person name="Wang X."/>
            <person name="Zhang X."/>
            <person name="Liu L."/>
            <person name="Xiang M."/>
            <person name="Wang W."/>
            <person name="Sun X."/>
            <person name="Che Y."/>
            <person name="Guo L."/>
            <person name="Liu G."/>
            <person name="Guo L."/>
            <person name="Wang C."/>
            <person name="Yin W.B."/>
            <person name="Stadler M."/>
            <person name="Zhang X."/>
            <person name="Liu X."/>
        </authorList>
    </citation>
    <scope>NUCLEOTIDE SEQUENCE [LARGE SCALE GENOMIC DNA]</scope>
    <source>
        <strain evidence="18">W106-1 / CGMCC3.15140</strain>
    </source>
</reference>
<feature type="chain" id="PRO_5004835025" description="chitinase" evidence="15">
    <location>
        <begin position="25"/>
        <end position="534"/>
    </location>
</feature>
<dbReference type="PANTHER" id="PTHR10963:SF27">
    <property type="entry name" value="GLYCOSIDASE-RELATED"/>
    <property type="match status" value="1"/>
</dbReference>
<dbReference type="InParanoid" id="W3WJ02"/>
<feature type="compositionally biased region" description="Polar residues" evidence="13">
    <location>
        <begin position="436"/>
        <end position="453"/>
    </location>
</feature>
<keyword evidence="5" id="KW-0808">Transferase</keyword>
<dbReference type="PANTHER" id="PTHR10963">
    <property type="entry name" value="GLYCOSYL HYDROLASE-RELATED"/>
    <property type="match status" value="1"/>
</dbReference>
<keyword evidence="14" id="KW-0812">Transmembrane</keyword>
<evidence type="ECO:0000313" key="17">
    <source>
        <dbReference type="EMBL" id="ETS73910.1"/>
    </source>
</evidence>
<keyword evidence="6 15" id="KW-0732">Signal</keyword>
<dbReference type="GO" id="GO:0016020">
    <property type="term" value="C:membrane"/>
    <property type="evidence" value="ECO:0007669"/>
    <property type="project" value="UniProtKB-SubCell"/>
</dbReference>
<evidence type="ECO:0000256" key="11">
    <source>
        <dbReference type="ARBA" id="ARBA00023316"/>
    </source>
</evidence>
<evidence type="ECO:0000256" key="4">
    <source>
        <dbReference type="ARBA" id="ARBA00022676"/>
    </source>
</evidence>
<dbReference type="EC" id="3.2.1.14" evidence="3"/>
<keyword evidence="14" id="KW-1133">Transmembrane helix</keyword>
<evidence type="ECO:0000313" key="18">
    <source>
        <dbReference type="Proteomes" id="UP000030651"/>
    </source>
</evidence>
<evidence type="ECO:0000256" key="3">
    <source>
        <dbReference type="ARBA" id="ARBA00012729"/>
    </source>
</evidence>
<feature type="compositionally biased region" description="Gly residues" evidence="13">
    <location>
        <begin position="523"/>
        <end position="534"/>
    </location>
</feature>
<evidence type="ECO:0000256" key="8">
    <source>
        <dbReference type="ARBA" id="ARBA00023136"/>
    </source>
</evidence>
<dbReference type="InterPro" id="IPR000757">
    <property type="entry name" value="Beta-glucanase-like"/>
</dbReference>